<dbReference type="Gene3D" id="1.10.510.10">
    <property type="entry name" value="Transferase(Phosphotransferase) domain 1"/>
    <property type="match status" value="1"/>
</dbReference>
<dbReference type="PANTHER" id="PTHR24416">
    <property type="entry name" value="TYROSINE-PROTEIN KINASE RECEPTOR"/>
    <property type="match status" value="1"/>
</dbReference>
<sequence>MPVLKYTLNRHTLPCLCSDTHSTVTNYHASAQIHTQPSHTTMPLLRYTLNHHTLPCLCSDTHSTITHYHASAQIHTQPSHTTMPLLRYTLNHHTLPCLCSDMAANHLKSATDLVVSTGEYHDLGSLIKSGDDDKASVAYVSGFQSEPHKLSGATYDSAIIAGDDEHRPLRWMALESVVDNIYSVRSDIWSFGIVLWEMATCAELPYGKVDIHEVMAKIETGYRMPKPRNCPEQGWYFPNLVSM</sequence>
<gene>
    <name evidence="9" type="ORF">SARC_04845</name>
</gene>
<keyword evidence="7" id="KW-0325">Glycoprotein</keyword>
<evidence type="ECO:0000256" key="3">
    <source>
        <dbReference type="ARBA" id="ARBA00022729"/>
    </source>
</evidence>
<evidence type="ECO:0000256" key="4">
    <source>
        <dbReference type="ARBA" id="ARBA00022989"/>
    </source>
</evidence>
<evidence type="ECO:0000256" key="2">
    <source>
        <dbReference type="ARBA" id="ARBA00022692"/>
    </source>
</evidence>
<evidence type="ECO:0000256" key="1">
    <source>
        <dbReference type="ARBA" id="ARBA00004167"/>
    </source>
</evidence>
<keyword evidence="4" id="KW-1133">Transmembrane helix</keyword>
<dbReference type="GO" id="GO:0043235">
    <property type="term" value="C:receptor complex"/>
    <property type="evidence" value="ECO:0007669"/>
    <property type="project" value="TreeGrafter"/>
</dbReference>
<evidence type="ECO:0000313" key="10">
    <source>
        <dbReference type="Proteomes" id="UP000054560"/>
    </source>
</evidence>
<comment type="subcellular location">
    <subcellularLocation>
        <location evidence="1">Membrane</location>
        <topology evidence="1">Single-pass membrane protein</topology>
    </subcellularLocation>
</comment>
<evidence type="ECO:0000256" key="7">
    <source>
        <dbReference type="ARBA" id="ARBA00023180"/>
    </source>
</evidence>
<evidence type="ECO:0000313" key="9">
    <source>
        <dbReference type="EMBL" id="KNC82880.1"/>
    </source>
</evidence>
<organism evidence="9 10">
    <name type="scientific">Sphaeroforma arctica JP610</name>
    <dbReference type="NCBI Taxonomy" id="667725"/>
    <lineage>
        <taxon>Eukaryota</taxon>
        <taxon>Ichthyosporea</taxon>
        <taxon>Ichthyophonida</taxon>
        <taxon>Sphaeroforma</taxon>
    </lineage>
</organism>
<dbReference type="eggNOG" id="KOG1024">
    <property type="taxonomic scope" value="Eukaryota"/>
</dbReference>
<dbReference type="InterPro" id="IPR000719">
    <property type="entry name" value="Prot_kinase_dom"/>
</dbReference>
<dbReference type="AlphaFoldDB" id="A0A0L0G1A4"/>
<dbReference type="InterPro" id="IPR050122">
    <property type="entry name" value="RTK"/>
</dbReference>
<keyword evidence="10" id="KW-1185">Reference proteome</keyword>
<dbReference type="GO" id="GO:0005524">
    <property type="term" value="F:ATP binding"/>
    <property type="evidence" value="ECO:0007669"/>
    <property type="project" value="InterPro"/>
</dbReference>
<keyword evidence="3" id="KW-0732">Signal</keyword>
<protein>
    <recommendedName>
        <fullName evidence="8">Protein kinase domain-containing protein</fullName>
    </recommendedName>
</protein>
<evidence type="ECO:0000256" key="6">
    <source>
        <dbReference type="ARBA" id="ARBA00023170"/>
    </source>
</evidence>
<reference evidence="9 10" key="1">
    <citation type="submission" date="2011-02" db="EMBL/GenBank/DDBJ databases">
        <title>The Genome Sequence of Sphaeroforma arctica JP610.</title>
        <authorList>
            <consortium name="The Broad Institute Genome Sequencing Platform"/>
            <person name="Russ C."/>
            <person name="Cuomo C."/>
            <person name="Young S.K."/>
            <person name="Zeng Q."/>
            <person name="Gargeya S."/>
            <person name="Alvarado L."/>
            <person name="Berlin A."/>
            <person name="Chapman S.B."/>
            <person name="Chen Z."/>
            <person name="Freedman E."/>
            <person name="Gellesch M."/>
            <person name="Goldberg J."/>
            <person name="Griggs A."/>
            <person name="Gujja S."/>
            <person name="Heilman E."/>
            <person name="Heiman D."/>
            <person name="Howarth C."/>
            <person name="Mehta T."/>
            <person name="Neiman D."/>
            <person name="Pearson M."/>
            <person name="Roberts A."/>
            <person name="Saif S."/>
            <person name="Shea T."/>
            <person name="Shenoy N."/>
            <person name="Sisk P."/>
            <person name="Stolte C."/>
            <person name="Sykes S."/>
            <person name="White J."/>
            <person name="Yandava C."/>
            <person name="Burger G."/>
            <person name="Gray M.W."/>
            <person name="Holland P.W.H."/>
            <person name="King N."/>
            <person name="Lang F.B.F."/>
            <person name="Roger A.J."/>
            <person name="Ruiz-Trillo I."/>
            <person name="Haas B."/>
            <person name="Nusbaum C."/>
            <person name="Birren B."/>
        </authorList>
    </citation>
    <scope>NUCLEOTIDE SEQUENCE [LARGE SCALE GENOMIC DNA]</scope>
    <source>
        <strain evidence="9 10">JP610</strain>
    </source>
</reference>
<dbReference type="RefSeq" id="XP_014156782.1">
    <property type="nucleotide sequence ID" value="XM_014301307.1"/>
</dbReference>
<accession>A0A0L0G1A4</accession>
<dbReference type="Pfam" id="PF07714">
    <property type="entry name" value="PK_Tyr_Ser-Thr"/>
    <property type="match status" value="1"/>
</dbReference>
<feature type="domain" description="Protein kinase" evidence="8">
    <location>
        <begin position="1"/>
        <end position="243"/>
    </location>
</feature>
<evidence type="ECO:0000259" key="8">
    <source>
        <dbReference type="PROSITE" id="PS50011"/>
    </source>
</evidence>
<dbReference type="Proteomes" id="UP000054560">
    <property type="component" value="Unassembled WGS sequence"/>
</dbReference>
<name>A0A0L0G1A4_9EUKA</name>
<keyword evidence="6" id="KW-0675">Receptor</keyword>
<dbReference type="GO" id="GO:0005886">
    <property type="term" value="C:plasma membrane"/>
    <property type="evidence" value="ECO:0007669"/>
    <property type="project" value="TreeGrafter"/>
</dbReference>
<dbReference type="GO" id="GO:0051897">
    <property type="term" value="P:positive regulation of phosphatidylinositol 3-kinase/protein kinase B signal transduction"/>
    <property type="evidence" value="ECO:0007669"/>
    <property type="project" value="TreeGrafter"/>
</dbReference>
<dbReference type="InterPro" id="IPR001245">
    <property type="entry name" value="Ser-Thr/Tyr_kinase_cat_dom"/>
</dbReference>
<evidence type="ECO:0000256" key="5">
    <source>
        <dbReference type="ARBA" id="ARBA00023136"/>
    </source>
</evidence>
<dbReference type="GO" id="GO:0004714">
    <property type="term" value="F:transmembrane receptor protein tyrosine kinase activity"/>
    <property type="evidence" value="ECO:0007669"/>
    <property type="project" value="TreeGrafter"/>
</dbReference>
<dbReference type="GeneID" id="25905349"/>
<dbReference type="GO" id="GO:0007169">
    <property type="term" value="P:cell surface receptor protein tyrosine kinase signaling pathway"/>
    <property type="evidence" value="ECO:0007669"/>
    <property type="project" value="TreeGrafter"/>
</dbReference>
<dbReference type="InterPro" id="IPR020635">
    <property type="entry name" value="Tyr_kinase_cat_dom"/>
</dbReference>
<keyword evidence="2" id="KW-0812">Transmembrane</keyword>
<dbReference type="SUPFAM" id="SSF56112">
    <property type="entry name" value="Protein kinase-like (PK-like)"/>
    <property type="match status" value="1"/>
</dbReference>
<dbReference type="OrthoDB" id="4062651at2759"/>
<keyword evidence="5" id="KW-0472">Membrane</keyword>
<dbReference type="InterPro" id="IPR011009">
    <property type="entry name" value="Kinase-like_dom_sf"/>
</dbReference>
<dbReference type="EMBL" id="KQ241883">
    <property type="protein sequence ID" value="KNC82880.1"/>
    <property type="molecule type" value="Genomic_DNA"/>
</dbReference>
<dbReference type="PROSITE" id="PS50011">
    <property type="entry name" value="PROTEIN_KINASE_DOM"/>
    <property type="match status" value="1"/>
</dbReference>
<proteinExistence type="predicted"/>
<dbReference type="SMART" id="SM00219">
    <property type="entry name" value="TyrKc"/>
    <property type="match status" value="1"/>
</dbReference>
<dbReference type="PANTHER" id="PTHR24416:SF349">
    <property type="entry name" value="TYROSINE-PROTEIN KINASE RYK"/>
    <property type="match status" value="1"/>
</dbReference>